<dbReference type="EMBL" id="JAQHRD010000006">
    <property type="protein sequence ID" value="KAJ6440209.1"/>
    <property type="molecule type" value="Genomic_DNA"/>
</dbReference>
<protein>
    <submittedName>
        <fullName evidence="8">Alpha-glucosidase 2</fullName>
    </submittedName>
</protein>
<evidence type="ECO:0000313" key="9">
    <source>
        <dbReference type="Proteomes" id="UP001163105"/>
    </source>
</evidence>
<dbReference type="GO" id="GO:0005576">
    <property type="term" value="C:extracellular region"/>
    <property type="evidence" value="ECO:0007669"/>
    <property type="project" value="UniProtKB-SubCell"/>
</dbReference>
<dbReference type="Gene3D" id="1.20.5.170">
    <property type="match status" value="1"/>
</dbReference>
<evidence type="ECO:0000313" key="8">
    <source>
        <dbReference type="EMBL" id="KAJ6440209.1"/>
    </source>
</evidence>
<dbReference type="Pfam" id="PF00190">
    <property type="entry name" value="Cupin_1"/>
    <property type="match status" value="1"/>
</dbReference>
<evidence type="ECO:0000256" key="6">
    <source>
        <dbReference type="SAM" id="MobiDB-lite"/>
    </source>
</evidence>
<comment type="subcellular location">
    <subcellularLocation>
        <location evidence="1">Secreted</location>
    </subcellularLocation>
</comment>
<dbReference type="InterPro" id="IPR001929">
    <property type="entry name" value="Germin"/>
</dbReference>
<dbReference type="SUPFAM" id="SSF57959">
    <property type="entry name" value="Leucine zipper domain"/>
    <property type="match status" value="1"/>
</dbReference>
<dbReference type="GO" id="GO:0030145">
    <property type="term" value="F:manganese ion binding"/>
    <property type="evidence" value="ECO:0007669"/>
    <property type="project" value="InterPro"/>
</dbReference>
<proteinExistence type="inferred from homology"/>
<dbReference type="PANTHER" id="PTHR31238">
    <property type="entry name" value="GERMIN-LIKE PROTEIN SUBFAMILY 3 MEMBER 3"/>
    <property type="match status" value="1"/>
</dbReference>
<evidence type="ECO:0000256" key="3">
    <source>
        <dbReference type="ARBA" id="ARBA00022525"/>
    </source>
</evidence>
<keyword evidence="4" id="KW-0479">Metal-binding</keyword>
<name>A0AB34FN83_9HYPO</name>
<keyword evidence="9" id="KW-1185">Reference proteome</keyword>
<dbReference type="InterPro" id="IPR006045">
    <property type="entry name" value="Cupin_1"/>
</dbReference>
<evidence type="ECO:0000256" key="4">
    <source>
        <dbReference type="ARBA" id="ARBA00022723"/>
    </source>
</evidence>
<feature type="region of interest" description="Disordered" evidence="6">
    <location>
        <begin position="9"/>
        <end position="35"/>
    </location>
</feature>
<evidence type="ECO:0000259" key="7">
    <source>
        <dbReference type="SMART" id="SM00835"/>
    </source>
</evidence>
<gene>
    <name evidence="8" type="ORF">O9K51_08100</name>
</gene>
<evidence type="ECO:0000256" key="2">
    <source>
        <dbReference type="ARBA" id="ARBA00007456"/>
    </source>
</evidence>
<reference evidence="8" key="1">
    <citation type="submission" date="2023-01" db="EMBL/GenBank/DDBJ databases">
        <title>The growth and conidiation of Purpureocillium lavendulum are regulated by nitrogen source and histone H3K14 acetylation.</title>
        <authorList>
            <person name="Tang P."/>
            <person name="Han J."/>
            <person name="Zhang C."/>
            <person name="Tang P."/>
            <person name="Qi F."/>
            <person name="Zhang K."/>
            <person name="Liang L."/>
        </authorList>
    </citation>
    <scope>NUCLEOTIDE SEQUENCE</scope>
    <source>
        <strain evidence="8">YMF1.00683</strain>
    </source>
</reference>
<dbReference type="InterPro" id="IPR014710">
    <property type="entry name" value="RmlC-like_jellyroll"/>
</dbReference>
<comment type="similarity">
    <text evidence="2">Belongs to the germin family.</text>
</comment>
<dbReference type="GO" id="GO:0003700">
    <property type="term" value="F:DNA-binding transcription factor activity"/>
    <property type="evidence" value="ECO:0007669"/>
    <property type="project" value="InterPro"/>
</dbReference>
<dbReference type="SMART" id="SM00835">
    <property type="entry name" value="Cupin_1"/>
    <property type="match status" value="1"/>
</dbReference>
<dbReference type="AlphaFoldDB" id="A0AB34FN83"/>
<keyword evidence="3" id="KW-0964">Secreted</keyword>
<dbReference type="Gene3D" id="2.60.120.10">
    <property type="entry name" value="Jelly Rolls"/>
    <property type="match status" value="1"/>
</dbReference>
<dbReference type="FunFam" id="2.60.120.10:FF:000150">
    <property type="entry name" value="Spherulin, putative"/>
    <property type="match status" value="1"/>
</dbReference>
<feature type="region of interest" description="Disordered" evidence="6">
    <location>
        <begin position="87"/>
        <end position="114"/>
    </location>
</feature>
<comment type="caution">
    <text evidence="8">The sequence shown here is derived from an EMBL/GenBank/DDBJ whole genome shotgun (WGS) entry which is preliminary data.</text>
</comment>
<dbReference type="InterPro" id="IPR046347">
    <property type="entry name" value="bZIP_sf"/>
</dbReference>
<organism evidence="8 9">
    <name type="scientific">Purpureocillium lavendulum</name>
    <dbReference type="NCBI Taxonomy" id="1247861"/>
    <lineage>
        <taxon>Eukaryota</taxon>
        <taxon>Fungi</taxon>
        <taxon>Dikarya</taxon>
        <taxon>Ascomycota</taxon>
        <taxon>Pezizomycotina</taxon>
        <taxon>Sordariomycetes</taxon>
        <taxon>Hypocreomycetidae</taxon>
        <taxon>Hypocreales</taxon>
        <taxon>Ophiocordycipitaceae</taxon>
        <taxon>Purpureocillium</taxon>
    </lineage>
</organism>
<dbReference type="InterPro" id="IPR011051">
    <property type="entry name" value="RmlC_Cupin_sf"/>
</dbReference>
<dbReference type="CDD" id="cd14688">
    <property type="entry name" value="bZIP_YAP"/>
    <property type="match status" value="1"/>
</dbReference>
<accession>A0AB34FN83</accession>
<evidence type="ECO:0000256" key="1">
    <source>
        <dbReference type="ARBA" id="ARBA00004613"/>
    </source>
</evidence>
<dbReference type="SUPFAM" id="SSF51182">
    <property type="entry name" value="RmlC-like cupins"/>
    <property type="match status" value="1"/>
</dbReference>
<sequence>MTKGIFRIFNPAAPKEDPVDKRRDQLRRAQKSYRDRRSWYTRCLEKDLQQTRAREAKLLQECEHLRVAVSNAMSVLDELGVELPSEPKLANTTQSPPAHGSSDDSPRSPEWLPIPLMTGFHSKTEASPPFGVGRYPASTLSSTPLKSPAPMADQRRTMEEPDDVAVEKWPTLQNLSQTSILSDDRVCMGDLDVVTLGMEFVLKIEEPCLGHIHGNLAKPDEPNGHALTTSAQLLASSHGPTYTPGATLLPPLPYHDAPVALLERLLSLAPDLSTYGEVTPIQAWNRIRYRPDFQGLDVHLVHTLADKLKEAAKCHGDNGSEPVLSLTTKLRLADTAAERYSLLPNDKDFTFSFNESKALFANRQSFPALVGTGGSMAIADFPPCSIGFLHLHPRAAELFTVVSGRVVTEMVPEAGVVDSSGKQRVIRTDLGPREMTFFPMGSFHTQVNPECEPAMAVASFPSEDSGASAVVGQTFALSNDIIESAFGQSIKGEDIDRIRKALPQSMVTRVEECLTKCGIQKRAIAI</sequence>
<feature type="domain" description="Cupin type-1" evidence="7">
    <location>
        <begin position="340"/>
        <end position="496"/>
    </location>
</feature>
<dbReference type="Proteomes" id="UP001163105">
    <property type="component" value="Unassembled WGS sequence"/>
</dbReference>
<evidence type="ECO:0000256" key="5">
    <source>
        <dbReference type="ARBA" id="ARBA00023211"/>
    </source>
</evidence>
<dbReference type="CDD" id="cd02241">
    <property type="entry name" value="cupin_OxOx"/>
    <property type="match status" value="1"/>
</dbReference>
<feature type="compositionally biased region" description="Basic and acidic residues" evidence="6">
    <location>
        <begin position="14"/>
        <end position="35"/>
    </location>
</feature>
<keyword evidence="5" id="KW-0464">Manganese</keyword>